<feature type="region of interest" description="Disordered" evidence="5">
    <location>
        <begin position="96"/>
        <end position="121"/>
    </location>
</feature>
<feature type="compositionally biased region" description="Polar residues" evidence="5">
    <location>
        <begin position="747"/>
        <end position="759"/>
    </location>
</feature>
<feature type="domain" description="SANT" evidence="6">
    <location>
        <begin position="179"/>
        <end position="230"/>
    </location>
</feature>
<dbReference type="GO" id="GO:0005634">
    <property type="term" value="C:nucleus"/>
    <property type="evidence" value="ECO:0007669"/>
    <property type="project" value="UniProtKB-SubCell"/>
</dbReference>
<evidence type="ECO:0000256" key="3">
    <source>
        <dbReference type="ARBA" id="ARBA00023163"/>
    </source>
</evidence>
<dbReference type="InterPro" id="IPR009057">
    <property type="entry name" value="Homeodomain-like_sf"/>
</dbReference>
<reference evidence="7 8" key="1">
    <citation type="journal article" date="2014" name="PLoS ONE">
        <title>Global Analysis of Gene Expression Profiles in Physic Nut (Jatropha curcas L.) Seedlings Exposed to Salt Stress.</title>
        <authorList>
            <person name="Zhang L."/>
            <person name="Zhang C."/>
            <person name="Wu P."/>
            <person name="Chen Y."/>
            <person name="Li M."/>
            <person name="Jiang H."/>
            <person name="Wu G."/>
        </authorList>
    </citation>
    <scope>NUCLEOTIDE SEQUENCE [LARGE SCALE GENOMIC DNA]</scope>
    <source>
        <strain evidence="8">cv. GZQX0401</strain>
        <tissue evidence="7">Young leaves</tissue>
    </source>
</reference>
<evidence type="ECO:0000256" key="2">
    <source>
        <dbReference type="ARBA" id="ARBA00023015"/>
    </source>
</evidence>
<feature type="region of interest" description="Disordered" evidence="5">
    <location>
        <begin position="673"/>
        <end position="693"/>
    </location>
</feature>
<dbReference type="OrthoDB" id="1939398at2759"/>
<keyword evidence="4" id="KW-0539">Nucleus</keyword>
<feature type="compositionally biased region" description="Polar residues" evidence="5">
    <location>
        <begin position="673"/>
        <end position="682"/>
    </location>
</feature>
<evidence type="ECO:0000313" key="7">
    <source>
        <dbReference type="EMBL" id="KDP28109.1"/>
    </source>
</evidence>
<feature type="compositionally biased region" description="Polar residues" evidence="5">
    <location>
        <begin position="815"/>
        <end position="825"/>
    </location>
</feature>
<dbReference type="PANTHER" id="PTHR13859">
    <property type="entry name" value="ATROPHIN-RELATED"/>
    <property type="match status" value="1"/>
</dbReference>
<evidence type="ECO:0000256" key="4">
    <source>
        <dbReference type="ARBA" id="ARBA00023242"/>
    </source>
</evidence>
<feature type="compositionally biased region" description="Basic and acidic residues" evidence="5">
    <location>
        <begin position="505"/>
        <end position="514"/>
    </location>
</feature>
<dbReference type="SUPFAM" id="SSF46689">
    <property type="entry name" value="Homeodomain-like"/>
    <property type="match status" value="1"/>
</dbReference>
<dbReference type="FunFam" id="1.10.10.60:FF:000374">
    <property type="entry name" value="Arginine-glutamic acid dipeptide repeat protein"/>
    <property type="match status" value="1"/>
</dbReference>
<evidence type="ECO:0000259" key="6">
    <source>
        <dbReference type="PROSITE" id="PS51293"/>
    </source>
</evidence>
<gene>
    <name evidence="7" type="ORF">JCGZ_13880</name>
</gene>
<feature type="compositionally biased region" description="Polar residues" evidence="5">
    <location>
        <begin position="776"/>
        <end position="789"/>
    </location>
</feature>
<keyword evidence="3" id="KW-0804">Transcription</keyword>
<dbReference type="InterPro" id="IPR057712">
    <property type="entry name" value="DUF7952"/>
</dbReference>
<evidence type="ECO:0000256" key="5">
    <source>
        <dbReference type="SAM" id="MobiDB-lite"/>
    </source>
</evidence>
<feature type="region of interest" description="Disordered" evidence="5">
    <location>
        <begin position="734"/>
        <end position="789"/>
    </location>
</feature>
<dbReference type="Proteomes" id="UP000027138">
    <property type="component" value="Unassembled WGS sequence"/>
</dbReference>
<dbReference type="EMBL" id="KK914782">
    <property type="protein sequence ID" value="KDP28109.1"/>
    <property type="molecule type" value="Genomic_DNA"/>
</dbReference>
<dbReference type="InterPro" id="IPR017884">
    <property type="entry name" value="SANT_dom"/>
</dbReference>
<dbReference type="InterPro" id="IPR056067">
    <property type="entry name" value="DUF7650"/>
</dbReference>
<accession>A0A067K8H2</accession>
<sequence>MENDAVYLDSDMKDAQEEFGEQSVSLFSSAMGDIFGDQQVLPRVGDEYQAEIPPLIAKCERLQLISITRNSKSMVHIDKSFNLGLPIPLMWSNTGDENITRTSESENSEDSQITSNNEYPELKVEPMESLSGYGENKGVHSSIQQAAGTNKMQADSILPQEFEMKINRVERSSCPLPGSMGESWTDVEHDSFLLGLYIFGRNLIAVKKFVESKDMGDILSFYYGKFYRSDGYRRWSECRKLRSRWSIHGQKIFTGWRQQELLSRFFSHVSQECQSMLLEVSRKFAEGKISFEEYVFTLKSAVGINMFIEAVGIGKGKHDLTGIAMEPTKPGHINSIRPEIPIGKACSSLTSSDIIKFLTGDFRLSKARSNHLFWEAVWPRLLARGWHSEQPKDNGSSGSKHSLVFLIPGVKKFSRRRLVKSKHYFDSVSDVLNKVASDPGLLELEIEEVKGSKHKEECNWDPSLKLDQDGLINKQHQCYLQPHRSNYSQDVPKFTVVDTSLAHGAEQHKVRELRSLPVETTGMSTSSSLSSETQEDTSENSQENAEESNTSYPAEDVTVSSSDCANNLPNIDRHNYLCQTIAAEENNENKIRSVINAKEEKKTMKYQFGRKVKSSCSKYLVPITNQQSDIACDPKDSSCSNKNMSAERQLNEDESHCTAKSHDTCEHMVVQESPMQNSSPASSLAKDSPVESNEGIVGENCLGREAYPENTQSPKLIDLNIPHVSPDFPVTEPIMTDREQDDDNSCENKSVFLSGTGQQPEPFKLPDAGPHLAQQPLANSRRQSTRNRPLTTKALEALELGFFSPKKKRKGADISESNSLSGSSRQVRKRIRVKATPKDVAANYIADSRSIEFLDGFHGGSCVMNDSML</sequence>
<evidence type="ECO:0000313" key="8">
    <source>
        <dbReference type="Proteomes" id="UP000027138"/>
    </source>
</evidence>
<organism evidence="7 8">
    <name type="scientific">Jatropha curcas</name>
    <name type="common">Barbados nut</name>
    <dbReference type="NCBI Taxonomy" id="180498"/>
    <lineage>
        <taxon>Eukaryota</taxon>
        <taxon>Viridiplantae</taxon>
        <taxon>Streptophyta</taxon>
        <taxon>Embryophyta</taxon>
        <taxon>Tracheophyta</taxon>
        <taxon>Spermatophyta</taxon>
        <taxon>Magnoliopsida</taxon>
        <taxon>eudicotyledons</taxon>
        <taxon>Gunneridae</taxon>
        <taxon>Pentapetalae</taxon>
        <taxon>rosids</taxon>
        <taxon>fabids</taxon>
        <taxon>Malpighiales</taxon>
        <taxon>Euphorbiaceae</taxon>
        <taxon>Crotonoideae</taxon>
        <taxon>Jatropheae</taxon>
        <taxon>Jatropha</taxon>
    </lineage>
</organism>
<feature type="region of interest" description="Disordered" evidence="5">
    <location>
        <begin position="808"/>
        <end position="830"/>
    </location>
</feature>
<feature type="region of interest" description="Disordered" evidence="5">
    <location>
        <begin position="505"/>
        <end position="563"/>
    </location>
</feature>
<comment type="subcellular location">
    <subcellularLocation>
        <location evidence="1">Nucleus</location>
    </subcellularLocation>
</comment>
<dbReference type="AlphaFoldDB" id="A0A067K8H2"/>
<dbReference type="PANTHER" id="PTHR13859:SF11">
    <property type="entry name" value="GRUNGE, ISOFORM J"/>
    <property type="match status" value="1"/>
</dbReference>
<protein>
    <recommendedName>
        <fullName evidence="6">SANT domain-containing protein</fullName>
    </recommendedName>
</protein>
<dbReference type="GO" id="GO:0003714">
    <property type="term" value="F:transcription corepressor activity"/>
    <property type="evidence" value="ECO:0007669"/>
    <property type="project" value="TreeGrafter"/>
</dbReference>
<dbReference type="PROSITE" id="PS51293">
    <property type="entry name" value="SANT"/>
    <property type="match status" value="1"/>
</dbReference>
<name>A0A067K8H2_JATCU</name>
<feature type="compositionally biased region" description="Low complexity" evidence="5">
    <location>
        <begin position="519"/>
        <end position="532"/>
    </location>
</feature>
<dbReference type="KEGG" id="jcu:105642479"/>
<dbReference type="Pfam" id="PF25826">
    <property type="entry name" value="DUF7952"/>
    <property type="match status" value="1"/>
</dbReference>
<dbReference type="Pfam" id="PF24662">
    <property type="entry name" value="DUF7650"/>
    <property type="match status" value="1"/>
</dbReference>
<feature type="compositionally biased region" description="Low complexity" evidence="5">
    <location>
        <begin position="539"/>
        <end position="551"/>
    </location>
</feature>
<keyword evidence="8" id="KW-1185">Reference proteome</keyword>
<evidence type="ECO:0000256" key="1">
    <source>
        <dbReference type="ARBA" id="ARBA00004123"/>
    </source>
</evidence>
<dbReference type="STRING" id="180498.A0A067K8H2"/>
<keyword evidence="2" id="KW-0805">Transcription regulation</keyword>
<proteinExistence type="predicted"/>